<keyword evidence="3" id="KW-0862">Zinc</keyword>
<dbReference type="InterPro" id="IPR000571">
    <property type="entry name" value="Znf_CCCH"/>
</dbReference>
<proteinExistence type="predicted"/>
<evidence type="ECO:0000256" key="3">
    <source>
        <dbReference type="ARBA" id="ARBA00022833"/>
    </source>
</evidence>
<reference evidence="7" key="1">
    <citation type="submission" date="2015-12" db="EMBL/GenBank/DDBJ databases">
        <title>Update maize B73 reference genome by single molecule sequencing technologies.</title>
        <authorList>
            <consortium name="Maize Genome Sequencing Project"/>
            <person name="Ware D."/>
        </authorList>
    </citation>
    <scope>NUCLEOTIDE SEQUENCE</scope>
    <source>
        <tissue evidence="7">Seedling</tissue>
    </source>
</reference>
<organism evidence="7">
    <name type="scientific">Zea mays</name>
    <name type="common">Maize</name>
    <dbReference type="NCBI Taxonomy" id="4577"/>
    <lineage>
        <taxon>Eukaryota</taxon>
        <taxon>Viridiplantae</taxon>
        <taxon>Streptophyta</taxon>
        <taxon>Embryophyta</taxon>
        <taxon>Tracheophyta</taxon>
        <taxon>Spermatophyta</taxon>
        <taxon>Magnoliopsida</taxon>
        <taxon>Liliopsida</taxon>
        <taxon>Poales</taxon>
        <taxon>Poaceae</taxon>
        <taxon>PACMAD clade</taxon>
        <taxon>Panicoideae</taxon>
        <taxon>Andropogonodae</taxon>
        <taxon>Andropogoneae</taxon>
        <taxon>Tripsacinae</taxon>
        <taxon>Zea</taxon>
    </lineage>
</organism>
<evidence type="ECO:0000256" key="1">
    <source>
        <dbReference type="ARBA" id="ARBA00022723"/>
    </source>
</evidence>
<dbReference type="OMA" id="LDEPDCV"/>
<dbReference type="EMBL" id="CM000784">
    <property type="protein sequence ID" value="AQK89583.1"/>
    <property type="molecule type" value="Genomic_DNA"/>
</dbReference>
<dbReference type="STRING" id="4577.A0A1D6FBZ0"/>
<evidence type="ECO:0000256" key="2">
    <source>
        <dbReference type="ARBA" id="ARBA00022771"/>
    </source>
</evidence>
<dbReference type="ExpressionAtlas" id="A0A1D6FBZ0">
    <property type="expression patterns" value="baseline and differential"/>
</dbReference>
<name>A0A1D6FBZ0_MAIZE</name>
<sequence>MEPYAATKGGESDAGTGLEESMRKLGLGEDDEAGEEKLPERPGEADCTYYLRTGACGYGERCRYNHPRDRPAPVNGVGKTTGMEYPERPGQPLCEYYAKNGTCKFGSNCKFDHPRESGFVPVALNNSGFPLRLGEKECSYYMKTGHCKFGGTCKFHHPELGFLTETPGMYPPVQPSPISSPHPYPHHSNWQMGRPAVVPGSFLPGPYPPMMLPPTVMPMQGWNPYVSPMNQTTPAGGQQAVPAGPSYGLSHQEPTSAVTYGSHYAQLYSSSGTSSSNIQEYVFPERPGQPECEHYMKTGTCKYGAACKYHHPQYFSGPKSNCILSPLGLPLRPVSRSHAFFSTSSSEAYIGVQGSQRCAYYAHHGFCKFGPTCKFDHPMGTPNYSLPAPSLTDVPVAPYPHTFSVTPIAPYLLPPDPRPQYTLAKDPSAYPPQAPGTTYGPVGAISKVYARHTLIRSPTSGAAGMQAS</sequence>
<gene>
    <name evidence="7" type="ORF">ZEAMMB73_Zm00001d008323</name>
</gene>
<dbReference type="Pfam" id="PF00642">
    <property type="entry name" value="zf-CCCH"/>
    <property type="match status" value="5"/>
</dbReference>
<keyword evidence="1" id="KW-0479">Metal-binding</keyword>
<dbReference type="PANTHER" id="PTHR12506">
    <property type="entry name" value="PROTEIN PHOSPHATASE RELATED"/>
    <property type="match status" value="1"/>
</dbReference>
<dbReference type="SUPFAM" id="SSF90229">
    <property type="entry name" value="CCCH zinc finger"/>
    <property type="match status" value="5"/>
</dbReference>
<dbReference type="SMART" id="SM00356">
    <property type="entry name" value="ZnF_C3H1"/>
    <property type="match status" value="5"/>
</dbReference>
<evidence type="ECO:0000256" key="4">
    <source>
        <dbReference type="ARBA" id="ARBA00023125"/>
    </source>
</evidence>
<dbReference type="InterPro" id="IPR050974">
    <property type="entry name" value="Plant_ZF_CCCH"/>
</dbReference>
<dbReference type="InParanoid" id="A0A1D6FBZ0"/>
<accession>A0A1D6FBZ0</accession>
<dbReference type="PANTHER" id="PTHR12506:SF41">
    <property type="entry name" value="ZINC FINGER CCCH DOMAIN-CONTAINING PROTEIN 58"/>
    <property type="match status" value="1"/>
</dbReference>
<dbReference type="Gene3D" id="4.10.1000.10">
    <property type="entry name" value="Zinc finger, CCCH-type"/>
    <property type="match status" value="2"/>
</dbReference>
<dbReference type="Gene3D" id="2.30.30.1190">
    <property type="match status" value="1"/>
</dbReference>
<protein>
    <submittedName>
        <fullName evidence="7">Zinc finger CCCH domain-containing protein 58</fullName>
    </submittedName>
</protein>
<feature type="domain" description="C3H1-type" evidence="6">
    <location>
        <begin position="353"/>
        <end position="380"/>
    </location>
</feature>
<dbReference type="FunCoup" id="A0A1D6FBZ0">
    <property type="interactions" value="1907"/>
</dbReference>
<feature type="domain" description="C3H1-type" evidence="6">
    <location>
        <begin position="132"/>
        <end position="160"/>
    </location>
</feature>
<keyword evidence="2" id="KW-0863">Zinc-finger</keyword>
<dbReference type="AlphaFoldDB" id="A0A1D6FBZ0"/>
<evidence type="ECO:0000259" key="6">
    <source>
        <dbReference type="PROSITE" id="PS50103"/>
    </source>
</evidence>
<dbReference type="InterPro" id="IPR036855">
    <property type="entry name" value="Znf_CCCH_sf"/>
</dbReference>
<feature type="domain" description="C3H1-type" evidence="6">
    <location>
        <begin position="88"/>
        <end position="116"/>
    </location>
</feature>
<keyword evidence="4" id="KW-0238">DNA-binding</keyword>
<evidence type="ECO:0000313" key="7">
    <source>
        <dbReference type="EMBL" id="AQK89583.1"/>
    </source>
</evidence>
<dbReference type="GO" id="GO:0003677">
    <property type="term" value="F:DNA binding"/>
    <property type="evidence" value="ECO:0007669"/>
    <property type="project" value="UniProtKB-KW"/>
</dbReference>
<feature type="domain" description="C3H1-type" evidence="6">
    <location>
        <begin position="41"/>
        <end position="69"/>
    </location>
</feature>
<dbReference type="GO" id="GO:0008270">
    <property type="term" value="F:zinc ion binding"/>
    <property type="evidence" value="ECO:0007669"/>
    <property type="project" value="UniProtKB-KW"/>
</dbReference>
<dbReference type="GO" id="GO:0003729">
    <property type="term" value="F:mRNA binding"/>
    <property type="evidence" value="ECO:0007669"/>
    <property type="project" value="UniProtKB-ARBA"/>
</dbReference>
<evidence type="ECO:0000256" key="5">
    <source>
        <dbReference type="SAM" id="MobiDB-lite"/>
    </source>
</evidence>
<feature type="region of interest" description="Disordered" evidence="5">
    <location>
        <begin position="1"/>
        <end position="42"/>
    </location>
</feature>
<dbReference type="PROSITE" id="PS50103">
    <property type="entry name" value="ZF_C3H1"/>
    <property type="match status" value="5"/>
</dbReference>
<feature type="domain" description="C3H1-type" evidence="6">
    <location>
        <begin position="286"/>
        <end position="314"/>
    </location>
</feature>